<gene>
    <name evidence="1" type="ORF">DP939_18260</name>
</gene>
<accession>A0A366LWX0</accession>
<reference evidence="1 2" key="1">
    <citation type="submission" date="2018-06" db="EMBL/GenBank/DDBJ databases">
        <title>Sphaerisporangium craniellae sp. nov., isolated from a marine sponge in the South China Sea.</title>
        <authorList>
            <person name="Li L."/>
        </authorList>
    </citation>
    <scope>NUCLEOTIDE SEQUENCE [LARGE SCALE GENOMIC DNA]</scope>
    <source>
        <strain evidence="1 2">LHW63015</strain>
    </source>
</reference>
<organism evidence="1 2">
    <name type="scientific">Spongiactinospora rosea</name>
    <dbReference type="NCBI Taxonomy" id="2248750"/>
    <lineage>
        <taxon>Bacteria</taxon>
        <taxon>Bacillati</taxon>
        <taxon>Actinomycetota</taxon>
        <taxon>Actinomycetes</taxon>
        <taxon>Streptosporangiales</taxon>
        <taxon>Streptosporangiaceae</taxon>
        <taxon>Spongiactinospora</taxon>
    </lineage>
</organism>
<protein>
    <submittedName>
        <fullName evidence="1">Uncharacterized protein</fullName>
    </submittedName>
</protein>
<comment type="caution">
    <text evidence="1">The sequence shown here is derived from an EMBL/GenBank/DDBJ whole genome shotgun (WGS) entry which is preliminary data.</text>
</comment>
<proteinExistence type="predicted"/>
<dbReference type="AlphaFoldDB" id="A0A366LWX0"/>
<dbReference type="EMBL" id="QMEY01000007">
    <property type="protein sequence ID" value="RBQ18458.1"/>
    <property type="molecule type" value="Genomic_DNA"/>
</dbReference>
<sequence>MGNNNGRIKVEVSPLGTGRWLRIWEISDPTSAGVHMSRAGFTTWLEAVKEGAFTPEEHYDLLRLNIGDLVAGARTTVVTTPASWKRFVADAEKGHFDEYTART</sequence>
<name>A0A366LWX0_9ACTN</name>
<keyword evidence="2" id="KW-1185">Reference proteome</keyword>
<dbReference type="RefSeq" id="WP_113981933.1">
    <property type="nucleotide sequence ID" value="NZ_QMEY01000007.1"/>
</dbReference>
<dbReference type="Proteomes" id="UP000253303">
    <property type="component" value="Unassembled WGS sequence"/>
</dbReference>
<evidence type="ECO:0000313" key="1">
    <source>
        <dbReference type="EMBL" id="RBQ18458.1"/>
    </source>
</evidence>
<evidence type="ECO:0000313" key="2">
    <source>
        <dbReference type="Proteomes" id="UP000253303"/>
    </source>
</evidence>